<evidence type="ECO:0000313" key="8">
    <source>
        <dbReference type="EMBL" id="MBB6121764.1"/>
    </source>
</evidence>
<organism evidence="8 9">
    <name type="scientific">Nocardiopsis algeriensis</name>
    <dbReference type="NCBI Taxonomy" id="1478215"/>
    <lineage>
        <taxon>Bacteria</taxon>
        <taxon>Bacillati</taxon>
        <taxon>Actinomycetota</taxon>
        <taxon>Actinomycetes</taxon>
        <taxon>Streptosporangiales</taxon>
        <taxon>Nocardiopsidaceae</taxon>
        <taxon>Nocardiopsis</taxon>
    </lineage>
</organism>
<evidence type="ECO:0000256" key="6">
    <source>
        <dbReference type="SAM" id="Phobius"/>
    </source>
</evidence>
<protein>
    <recommendedName>
        <fullName evidence="7">Methylamine utilisation protein MauE domain-containing protein</fullName>
    </recommendedName>
</protein>
<feature type="transmembrane region" description="Helical" evidence="6">
    <location>
        <begin position="118"/>
        <end position="136"/>
    </location>
</feature>
<name>A0A841ITZ0_9ACTN</name>
<evidence type="ECO:0000256" key="4">
    <source>
        <dbReference type="ARBA" id="ARBA00023136"/>
    </source>
</evidence>
<keyword evidence="9" id="KW-1185">Reference proteome</keyword>
<dbReference type="GO" id="GO:0016020">
    <property type="term" value="C:membrane"/>
    <property type="evidence" value="ECO:0007669"/>
    <property type="project" value="UniProtKB-SubCell"/>
</dbReference>
<keyword evidence="3 6" id="KW-1133">Transmembrane helix</keyword>
<evidence type="ECO:0000313" key="9">
    <source>
        <dbReference type="Proteomes" id="UP000536604"/>
    </source>
</evidence>
<dbReference type="GO" id="GO:0030416">
    <property type="term" value="P:methylamine metabolic process"/>
    <property type="evidence" value="ECO:0007669"/>
    <property type="project" value="InterPro"/>
</dbReference>
<feature type="region of interest" description="Disordered" evidence="5">
    <location>
        <begin position="300"/>
        <end position="385"/>
    </location>
</feature>
<comment type="subcellular location">
    <subcellularLocation>
        <location evidence="1">Membrane</location>
        <topology evidence="1">Multi-pass membrane protein</topology>
    </subcellularLocation>
</comment>
<gene>
    <name evidence="8" type="ORF">FHS13_003743</name>
</gene>
<feature type="transmembrane region" description="Helical" evidence="6">
    <location>
        <begin position="74"/>
        <end position="93"/>
    </location>
</feature>
<proteinExistence type="predicted"/>
<sequence length="385" mass="40367">MLQIVEAAREVQLPLLAVLLLLGAAAKAVSRNTGSGAAVLLPERLRRPAAAGTGLLEGALGVGLLALAGLPGEAARILTAVVFAASVAVLLLARRRDPEASCGCFGGLSRAPIGWRTLTRAGLLSAAALATFGIASSGWEVVVSPTPVHAAVLGVELLVLGLLSPELREAARRIRHREPCELREVPLNTSVRRLRRSPVWRANEEVMTSEEAQDVWRHGCWRFLRYDGMRDNRPVDVVYAVHVDGPRRADVRAVVVDRESAALLASFGAAAADDLPWPSRGLPDPWVAARRDKERFDADAAAASLRAAREHPSGRGLSGSTDGMESGVRRVGRAGRPAEEPAPVPAETSGAASADPSESAERRLAGPGTGEAVGTDASGDPLVQG</sequence>
<evidence type="ECO:0000256" key="1">
    <source>
        <dbReference type="ARBA" id="ARBA00004141"/>
    </source>
</evidence>
<comment type="caution">
    <text evidence="8">The sequence shown here is derived from an EMBL/GenBank/DDBJ whole genome shotgun (WGS) entry which is preliminary data.</text>
</comment>
<feature type="transmembrane region" description="Helical" evidence="6">
    <location>
        <begin position="148"/>
        <end position="167"/>
    </location>
</feature>
<evidence type="ECO:0000259" key="7">
    <source>
        <dbReference type="Pfam" id="PF07291"/>
    </source>
</evidence>
<reference evidence="8 9" key="1">
    <citation type="submission" date="2020-08" db="EMBL/GenBank/DDBJ databases">
        <title>Genomic Encyclopedia of Type Strains, Phase III (KMG-III): the genomes of soil and plant-associated and newly described type strains.</title>
        <authorList>
            <person name="Whitman W."/>
        </authorList>
    </citation>
    <scope>NUCLEOTIDE SEQUENCE [LARGE SCALE GENOMIC DNA]</scope>
    <source>
        <strain evidence="8 9">CECT 8712</strain>
    </source>
</reference>
<dbReference type="AlphaFoldDB" id="A0A841ITZ0"/>
<dbReference type="Pfam" id="PF07291">
    <property type="entry name" value="MauE"/>
    <property type="match status" value="1"/>
</dbReference>
<evidence type="ECO:0000256" key="2">
    <source>
        <dbReference type="ARBA" id="ARBA00022692"/>
    </source>
</evidence>
<feature type="domain" description="Methylamine utilisation protein MauE" evidence="7">
    <location>
        <begin position="15"/>
        <end position="132"/>
    </location>
</feature>
<evidence type="ECO:0000256" key="5">
    <source>
        <dbReference type="SAM" id="MobiDB-lite"/>
    </source>
</evidence>
<dbReference type="InterPro" id="IPR009908">
    <property type="entry name" value="Methylamine_util_MauE"/>
</dbReference>
<feature type="transmembrane region" description="Helical" evidence="6">
    <location>
        <begin position="49"/>
        <end position="68"/>
    </location>
</feature>
<keyword evidence="2 6" id="KW-0812">Transmembrane</keyword>
<dbReference type="RefSeq" id="WP_184293216.1">
    <property type="nucleotide sequence ID" value="NZ_JACHJO010000012.1"/>
</dbReference>
<dbReference type="EMBL" id="JACHJO010000012">
    <property type="protein sequence ID" value="MBB6121764.1"/>
    <property type="molecule type" value="Genomic_DNA"/>
</dbReference>
<evidence type="ECO:0000256" key="3">
    <source>
        <dbReference type="ARBA" id="ARBA00022989"/>
    </source>
</evidence>
<accession>A0A841ITZ0</accession>
<keyword evidence="4 6" id="KW-0472">Membrane</keyword>
<dbReference type="Proteomes" id="UP000536604">
    <property type="component" value="Unassembled WGS sequence"/>
</dbReference>